<sequence>MKRRTRPKNIRKTDNTVDDGEDISNIHRKLEESRKLQSLRSRPQGINATALAFGEVNVPLQQNGPSDTLKLSSGGLVELSDLTSDFIEGDNISKKMSSDFAAETKQRDEDINMLNYIDKEMSKRFGSSDKCDAPIETSSTYENKLKELYVIPESLQSGKKLSSEEMLSNQILSGIPEYDLGVDEKFRNIQATEEAVRQLVREQLRQEEGESSLIPTNLATNFSEHQQMGEGGSREKNRSTVLPDIQEVVLGKDVEKKRHRQDKSSDDFHFDKFVKKSKHN</sequence>
<dbReference type="PANTHER" id="PTHR13486:SF2">
    <property type="entry name" value="SPLICING FACTOR C9ORF78"/>
    <property type="match status" value="1"/>
</dbReference>
<dbReference type="Proteomes" id="UP001165289">
    <property type="component" value="Unassembled WGS sequence"/>
</dbReference>
<dbReference type="InterPro" id="IPR010756">
    <property type="entry name" value="Tls1-like"/>
</dbReference>
<proteinExistence type="inferred from homology"/>
<feature type="compositionally biased region" description="Basic and acidic residues" evidence="4">
    <location>
        <begin position="252"/>
        <end position="274"/>
    </location>
</feature>
<comment type="similarity">
    <text evidence="2">Belongs to the TLS1 family.</text>
</comment>
<dbReference type="GO" id="GO:0005681">
    <property type="term" value="C:spliceosomal complex"/>
    <property type="evidence" value="ECO:0007669"/>
    <property type="project" value="TreeGrafter"/>
</dbReference>
<feature type="region of interest" description="Disordered" evidence="4">
    <location>
        <begin position="252"/>
        <end position="280"/>
    </location>
</feature>
<gene>
    <name evidence="5" type="ORF">LOD99_14173</name>
</gene>
<organism evidence="5 6">
    <name type="scientific">Oopsacas minuta</name>
    <dbReference type="NCBI Taxonomy" id="111878"/>
    <lineage>
        <taxon>Eukaryota</taxon>
        <taxon>Metazoa</taxon>
        <taxon>Porifera</taxon>
        <taxon>Hexactinellida</taxon>
        <taxon>Hexasterophora</taxon>
        <taxon>Lyssacinosida</taxon>
        <taxon>Leucopsacidae</taxon>
        <taxon>Oopsacas</taxon>
    </lineage>
</organism>
<evidence type="ECO:0000256" key="4">
    <source>
        <dbReference type="SAM" id="MobiDB-lite"/>
    </source>
</evidence>
<accession>A0AAV7KK39</accession>
<feature type="region of interest" description="Disordered" evidence="4">
    <location>
        <begin position="225"/>
        <end position="244"/>
    </location>
</feature>
<protein>
    <submittedName>
        <fullName evidence="5">Uncharacterized protein</fullName>
    </submittedName>
</protein>
<dbReference type="Pfam" id="PF07052">
    <property type="entry name" value="Hep_59"/>
    <property type="match status" value="1"/>
</dbReference>
<feature type="compositionally biased region" description="Basic residues" evidence="4">
    <location>
        <begin position="1"/>
        <end position="10"/>
    </location>
</feature>
<keyword evidence="3" id="KW-0539">Nucleus</keyword>
<reference evidence="5 6" key="1">
    <citation type="journal article" date="2023" name="BMC Biol.">
        <title>The compact genome of the sponge Oopsacas minuta (Hexactinellida) is lacking key metazoan core genes.</title>
        <authorList>
            <person name="Santini S."/>
            <person name="Schenkelaars Q."/>
            <person name="Jourda C."/>
            <person name="Duchesne M."/>
            <person name="Belahbib H."/>
            <person name="Rocher C."/>
            <person name="Selva M."/>
            <person name="Riesgo A."/>
            <person name="Vervoort M."/>
            <person name="Leys S.P."/>
            <person name="Kodjabachian L."/>
            <person name="Le Bivic A."/>
            <person name="Borchiellini C."/>
            <person name="Claverie J.M."/>
            <person name="Renard E."/>
        </authorList>
    </citation>
    <scope>NUCLEOTIDE SEQUENCE [LARGE SCALE GENOMIC DNA]</scope>
    <source>
        <strain evidence="5">SPO-2</strain>
    </source>
</reference>
<dbReference type="EMBL" id="JAKMXF010000033">
    <property type="protein sequence ID" value="KAI6660589.1"/>
    <property type="molecule type" value="Genomic_DNA"/>
</dbReference>
<comment type="caution">
    <text evidence="5">The sequence shown here is derived from an EMBL/GenBank/DDBJ whole genome shotgun (WGS) entry which is preliminary data.</text>
</comment>
<evidence type="ECO:0000313" key="6">
    <source>
        <dbReference type="Proteomes" id="UP001165289"/>
    </source>
</evidence>
<evidence type="ECO:0000256" key="3">
    <source>
        <dbReference type="ARBA" id="ARBA00023242"/>
    </source>
</evidence>
<evidence type="ECO:0000256" key="1">
    <source>
        <dbReference type="ARBA" id="ARBA00004123"/>
    </source>
</evidence>
<comment type="subcellular location">
    <subcellularLocation>
        <location evidence="1">Nucleus</location>
    </subcellularLocation>
</comment>
<name>A0AAV7KK39_9METZ</name>
<dbReference type="GO" id="GO:0000398">
    <property type="term" value="P:mRNA splicing, via spliceosome"/>
    <property type="evidence" value="ECO:0007669"/>
    <property type="project" value="TreeGrafter"/>
</dbReference>
<evidence type="ECO:0000313" key="5">
    <source>
        <dbReference type="EMBL" id="KAI6660589.1"/>
    </source>
</evidence>
<dbReference type="PANTHER" id="PTHR13486">
    <property type="entry name" value="TELOMERE LENGTH AND SILENCING PROTEIN 1 TLS1 FAMILY MEMBER"/>
    <property type="match status" value="1"/>
</dbReference>
<feature type="region of interest" description="Disordered" evidence="4">
    <location>
        <begin position="1"/>
        <end position="25"/>
    </location>
</feature>
<keyword evidence="6" id="KW-1185">Reference proteome</keyword>
<evidence type="ECO:0000256" key="2">
    <source>
        <dbReference type="ARBA" id="ARBA00007643"/>
    </source>
</evidence>
<dbReference type="AlphaFoldDB" id="A0AAV7KK39"/>